<dbReference type="STRING" id="933852.A0A0C3AYN4"/>
<evidence type="ECO:0000313" key="11">
    <source>
        <dbReference type="Proteomes" id="UP000054097"/>
    </source>
</evidence>
<feature type="transmembrane region" description="Helical" evidence="8">
    <location>
        <begin position="160"/>
        <end position="181"/>
    </location>
</feature>
<feature type="transmembrane region" description="Helical" evidence="8">
    <location>
        <begin position="193"/>
        <end position="219"/>
    </location>
</feature>
<dbReference type="AlphaFoldDB" id="A0A0C3AYN4"/>
<evidence type="ECO:0000256" key="7">
    <source>
        <dbReference type="SAM" id="MobiDB-lite"/>
    </source>
</evidence>
<gene>
    <name evidence="10" type="ORF">M408DRAFT_68062</name>
</gene>
<keyword evidence="11" id="KW-1185">Reference proteome</keyword>
<feature type="transmembrane region" description="Helical" evidence="8">
    <location>
        <begin position="344"/>
        <end position="366"/>
    </location>
</feature>
<protein>
    <recommendedName>
        <fullName evidence="9">Cation/H+ exchanger transmembrane domain-containing protein</fullName>
    </recommendedName>
</protein>
<reference evidence="10 11" key="1">
    <citation type="submission" date="2014-04" db="EMBL/GenBank/DDBJ databases">
        <authorList>
            <consortium name="DOE Joint Genome Institute"/>
            <person name="Kuo A."/>
            <person name="Zuccaro A."/>
            <person name="Kohler A."/>
            <person name="Nagy L.G."/>
            <person name="Floudas D."/>
            <person name="Copeland A."/>
            <person name="Barry K.W."/>
            <person name="Cichocki N."/>
            <person name="Veneault-Fourrey C."/>
            <person name="LaButti K."/>
            <person name="Lindquist E.A."/>
            <person name="Lipzen A."/>
            <person name="Lundell T."/>
            <person name="Morin E."/>
            <person name="Murat C."/>
            <person name="Sun H."/>
            <person name="Tunlid A."/>
            <person name="Henrissat B."/>
            <person name="Grigoriev I.V."/>
            <person name="Hibbett D.S."/>
            <person name="Martin F."/>
            <person name="Nordberg H.P."/>
            <person name="Cantor M.N."/>
            <person name="Hua S.X."/>
        </authorList>
    </citation>
    <scope>NUCLEOTIDE SEQUENCE [LARGE SCALE GENOMIC DNA]</scope>
    <source>
        <strain evidence="10 11">MAFF 305830</strain>
    </source>
</reference>
<dbReference type="Gene3D" id="1.20.1530.20">
    <property type="match status" value="1"/>
</dbReference>
<proteinExistence type="predicted"/>
<keyword evidence="4 8" id="KW-1133">Transmembrane helix</keyword>
<feature type="compositionally biased region" description="Low complexity" evidence="7">
    <location>
        <begin position="493"/>
        <end position="504"/>
    </location>
</feature>
<dbReference type="InterPro" id="IPR038770">
    <property type="entry name" value="Na+/solute_symporter_sf"/>
</dbReference>
<evidence type="ECO:0000256" key="3">
    <source>
        <dbReference type="ARBA" id="ARBA00022692"/>
    </source>
</evidence>
<feature type="region of interest" description="Disordered" evidence="7">
    <location>
        <begin position="717"/>
        <end position="737"/>
    </location>
</feature>
<dbReference type="Proteomes" id="UP000054097">
    <property type="component" value="Unassembled WGS sequence"/>
</dbReference>
<feature type="transmembrane region" description="Helical" evidence="8">
    <location>
        <begin position="60"/>
        <end position="78"/>
    </location>
</feature>
<dbReference type="EMBL" id="KN824288">
    <property type="protein sequence ID" value="KIM29630.1"/>
    <property type="molecule type" value="Genomic_DNA"/>
</dbReference>
<feature type="transmembrane region" description="Helical" evidence="8">
    <location>
        <begin position="319"/>
        <end position="337"/>
    </location>
</feature>
<name>A0A0C3AYN4_SERVB</name>
<reference evidence="11" key="2">
    <citation type="submission" date="2015-01" db="EMBL/GenBank/DDBJ databases">
        <title>Evolutionary Origins and Diversification of the Mycorrhizal Mutualists.</title>
        <authorList>
            <consortium name="DOE Joint Genome Institute"/>
            <consortium name="Mycorrhizal Genomics Consortium"/>
            <person name="Kohler A."/>
            <person name="Kuo A."/>
            <person name="Nagy L.G."/>
            <person name="Floudas D."/>
            <person name="Copeland A."/>
            <person name="Barry K.W."/>
            <person name="Cichocki N."/>
            <person name="Veneault-Fourrey C."/>
            <person name="LaButti K."/>
            <person name="Lindquist E.A."/>
            <person name="Lipzen A."/>
            <person name="Lundell T."/>
            <person name="Morin E."/>
            <person name="Murat C."/>
            <person name="Riley R."/>
            <person name="Ohm R."/>
            <person name="Sun H."/>
            <person name="Tunlid A."/>
            <person name="Henrissat B."/>
            <person name="Grigoriev I.V."/>
            <person name="Hibbett D.S."/>
            <person name="Martin F."/>
        </authorList>
    </citation>
    <scope>NUCLEOTIDE SEQUENCE [LARGE SCALE GENOMIC DNA]</scope>
    <source>
        <strain evidence="11">MAFF 305830</strain>
    </source>
</reference>
<feature type="domain" description="Cation/H+ exchanger transmembrane" evidence="9">
    <location>
        <begin position="42"/>
        <end position="424"/>
    </location>
</feature>
<evidence type="ECO:0000256" key="6">
    <source>
        <dbReference type="ARBA" id="ARBA00023136"/>
    </source>
</evidence>
<dbReference type="PANTHER" id="PTHR32468">
    <property type="entry name" value="CATION/H + ANTIPORTER"/>
    <property type="match status" value="1"/>
</dbReference>
<dbReference type="GO" id="GO:0016020">
    <property type="term" value="C:membrane"/>
    <property type="evidence" value="ECO:0007669"/>
    <property type="project" value="UniProtKB-SubCell"/>
</dbReference>
<dbReference type="GO" id="GO:1902600">
    <property type="term" value="P:proton transmembrane transport"/>
    <property type="evidence" value="ECO:0007669"/>
    <property type="project" value="InterPro"/>
</dbReference>
<evidence type="ECO:0000256" key="2">
    <source>
        <dbReference type="ARBA" id="ARBA00022448"/>
    </source>
</evidence>
<dbReference type="HOGENOM" id="CLU_005126_10_1_1"/>
<evidence type="ECO:0000256" key="8">
    <source>
        <dbReference type="SAM" id="Phobius"/>
    </source>
</evidence>
<evidence type="ECO:0000256" key="1">
    <source>
        <dbReference type="ARBA" id="ARBA00004141"/>
    </source>
</evidence>
<feature type="transmembrane region" description="Helical" evidence="8">
    <location>
        <begin position="225"/>
        <end position="247"/>
    </location>
</feature>
<accession>A0A0C3AYN4</accession>
<dbReference type="Pfam" id="PF00999">
    <property type="entry name" value="Na_H_Exchanger"/>
    <property type="match status" value="1"/>
</dbReference>
<feature type="transmembrane region" description="Helical" evidence="8">
    <location>
        <begin position="268"/>
        <end position="299"/>
    </location>
</feature>
<evidence type="ECO:0000259" key="9">
    <source>
        <dbReference type="Pfam" id="PF00999"/>
    </source>
</evidence>
<sequence>MQLRFDEQDYILQGGVLSGLNPVAFTTSDPIRLWIVQIVIIILMAQLLALVLGRIRQPRVIAEVIGGIILGPTVMGRIPNFSASIFPDVSLPYLNLTATVGLVLFLFLTALEVDVRIIQRNAKSSTLISLAGIAIPFGMGAGIAVPIYNTFVNPNVNFSYFLLFTGVAMSITAFPVLCRILTELKLLNNHVGVITLSAGVGNDVVGWVLLALTVALVNASGGLTALYVFLSSVAWTLFLLFPVKWVYYRLAVKTGSIENGGPTPAMMIITLLIVFISAFMTDILGVHAIFGGFIAGLIIPHEGGFAISLVERFEDLVTLLLIPIYFTLSGLKTNLGLLDTGITWGYTILLCVVAFVGKFFGCAITARLCKFTLRESSAIGVLMSCKGLVELIVLNIGLQANILDQRLFSMFVVMALVLTFVTTPLALAVYPPEHRIPQVPLHREVKKGEEEKAIERKTEPSEDGFKSRFSVILNRIEHLPAIMTLTQLLQPSQSSFGNSTSQSSEGGGPAPIDLNEKVVTLDAIRLIELTERTSAVMQSSEADEVLQRDALASIFQTFGHLNSISVSATLSVVSHESFPASVESHVHEKDSDMVIIPWHISGEDALPSAVSYNPFDGVFGQGRAAPSEKASSVMYSQFVRRVFSTAPADVTLFIDRGVSHVGGRGTSAAQHILVPFMGGPDDRIALEFAVQFCANPHVTATILRIKKVEQDALSPVETGTVETESKGPHAQGNVTTVMSTSGFPDTIYALPTTQTRMESENADNLIFARYAPSAGDNTPALPNRVKEALTRVKFDTTATADPLHKLLEYVNSERTASGDGKRNLLVLVGRGRRMAAESHHDEIKTIMQQNDAKNAGVGGETLRTVGDMAAALLVGTKASVLVMQAALPSTDN</sequence>
<keyword evidence="6 8" id="KW-0472">Membrane</keyword>
<dbReference type="PANTHER" id="PTHR32468:SF0">
    <property type="entry name" value="K(+)_H(+) ANTIPORTER 1"/>
    <property type="match status" value="1"/>
</dbReference>
<evidence type="ECO:0000313" key="10">
    <source>
        <dbReference type="EMBL" id="KIM29630.1"/>
    </source>
</evidence>
<keyword evidence="5" id="KW-0406">Ion transport</keyword>
<dbReference type="OrthoDB" id="2687058at2759"/>
<dbReference type="GO" id="GO:0015297">
    <property type="term" value="F:antiporter activity"/>
    <property type="evidence" value="ECO:0007669"/>
    <property type="project" value="InterPro"/>
</dbReference>
<keyword evidence="3 8" id="KW-0812">Transmembrane</keyword>
<feature type="region of interest" description="Disordered" evidence="7">
    <location>
        <begin position="493"/>
        <end position="513"/>
    </location>
</feature>
<feature type="transmembrane region" description="Helical" evidence="8">
    <location>
        <begin position="127"/>
        <end position="148"/>
    </location>
</feature>
<organism evidence="10 11">
    <name type="scientific">Serendipita vermifera MAFF 305830</name>
    <dbReference type="NCBI Taxonomy" id="933852"/>
    <lineage>
        <taxon>Eukaryota</taxon>
        <taxon>Fungi</taxon>
        <taxon>Dikarya</taxon>
        <taxon>Basidiomycota</taxon>
        <taxon>Agaricomycotina</taxon>
        <taxon>Agaricomycetes</taxon>
        <taxon>Sebacinales</taxon>
        <taxon>Serendipitaceae</taxon>
        <taxon>Serendipita</taxon>
    </lineage>
</organism>
<evidence type="ECO:0000256" key="4">
    <source>
        <dbReference type="ARBA" id="ARBA00022989"/>
    </source>
</evidence>
<feature type="transmembrane region" description="Helical" evidence="8">
    <location>
        <begin position="31"/>
        <end position="53"/>
    </location>
</feature>
<feature type="transmembrane region" description="Helical" evidence="8">
    <location>
        <begin position="93"/>
        <end position="115"/>
    </location>
</feature>
<comment type="subcellular location">
    <subcellularLocation>
        <location evidence="1">Membrane</location>
        <topology evidence="1">Multi-pass membrane protein</topology>
    </subcellularLocation>
</comment>
<keyword evidence="2" id="KW-0813">Transport</keyword>
<feature type="transmembrane region" description="Helical" evidence="8">
    <location>
        <begin position="410"/>
        <end position="430"/>
    </location>
</feature>
<evidence type="ECO:0000256" key="5">
    <source>
        <dbReference type="ARBA" id="ARBA00023065"/>
    </source>
</evidence>
<dbReference type="InterPro" id="IPR050794">
    <property type="entry name" value="CPA2_transporter"/>
</dbReference>
<dbReference type="InterPro" id="IPR006153">
    <property type="entry name" value="Cation/H_exchanger_TM"/>
</dbReference>